<reference evidence="1 2" key="1">
    <citation type="journal article" date="2019" name="Int. J. Syst. Evol. Microbiol.">
        <title>The Global Catalogue of Microorganisms (GCM) 10K type strain sequencing project: providing services to taxonomists for standard genome sequencing and annotation.</title>
        <authorList>
            <consortium name="The Broad Institute Genomics Platform"/>
            <consortium name="The Broad Institute Genome Sequencing Center for Infectious Disease"/>
            <person name="Wu L."/>
            <person name="Ma J."/>
        </authorList>
    </citation>
    <scope>NUCLEOTIDE SEQUENCE [LARGE SCALE GENOMIC DNA]</scope>
    <source>
        <strain evidence="1 2">JCM 19585</strain>
    </source>
</reference>
<protein>
    <submittedName>
        <fullName evidence="1">Uncharacterized protein</fullName>
    </submittedName>
</protein>
<gene>
    <name evidence="1" type="ORF">GCM10009037_20090</name>
</gene>
<evidence type="ECO:0000313" key="1">
    <source>
        <dbReference type="EMBL" id="GGL36534.1"/>
    </source>
</evidence>
<name>A0A830FDP9_9EURY</name>
<comment type="caution">
    <text evidence="1">The sequence shown here is derived from an EMBL/GenBank/DDBJ whole genome shotgun (WGS) entry which is preliminary data.</text>
</comment>
<evidence type="ECO:0000313" key="2">
    <source>
        <dbReference type="Proteomes" id="UP000628840"/>
    </source>
</evidence>
<dbReference type="AlphaFoldDB" id="A0A830FDP9"/>
<dbReference type="Proteomes" id="UP000628840">
    <property type="component" value="Unassembled WGS sequence"/>
</dbReference>
<dbReference type="EMBL" id="BMPF01000003">
    <property type="protein sequence ID" value="GGL36534.1"/>
    <property type="molecule type" value="Genomic_DNA"/>
</dbReference>
<keyword evidence="2" id="KW-1185">Reference proteome</keyword>
<dbReference type="RefSeq" id="WP_188883617.1">
    <property type="nucleotide sequence ID" value="NZ_BMPF01000003.1"/>
</dbReference>
<sequence>MGTDDGAKDPRPPIEDILDDEIADRDAVERYRIIERTRHEAEVILFEEDETGAIKRALYQLDVTHALDGTDYHAHWTFIGYRSESE</sequence>
<accession>A0A830FDP9</accession>
<dbReference type="OrthoDB" id="264484at2157"/>
<proteinExistence type="predicted"/>
<organism evidence="1 2">
    <name type="scientific">Halarchaeum grantii</name>
    <dbReference type="NCBI Taxonomy" id="1193105"/>
    <lineage>
        <taxon>Archaea</taxon>
        <taxon>Methanobacteriati</taxon>
        <taxon>Methanobacteriota</taxon>
        <taxon>Stenosarchaea group</taxon>
        <taxon>Halobacteria</taxon>
        <taxon>Halobacteriales</taxon>
        <taxon>Halobacteriaceae</taxon>
    </lineage>
</organism>